<reference evidence="1 2" key="1">
    <citation type="journal article" date="2019" name="Int. J. Syst. Evol. Microbiol.">
        <title>The Global Catalogue of Microorganisms (GCM) 10K type strain sequencing project: providing services to taxonomists for standard genome sequencing and annotation.</title>
        <authorList>
            <consortium name="The Broad Institute Genomics Platform"/>
            <consortium name="The Broad Institute Genome Sequencing Center for Infectious Disease"/>
            <person name="Wu L."/>
            <person name="Ma J."/>
        </authorList>
    </citation>
    <scope>NUCLEOTIDE SEQUENCE [LARGE SCALE GENOMIC DNA]</scope>
    <source>
        <strain evidence="1 2">CGMCC 1.12562</strain>
    </source>
</reference>
<proteinExistence type="predicted"/>
<name>A0ABD5NGA8_9EURY</name>
<dbReference type="GeneID" id="69118609"/>
<accession>A0ABD5NGA8</accession>
<gene>
    <name evidence="1" type="ORF">ACFOKC_11685</name>
</gene>
<keyword evidence="2" id="KW-1185">Reference proteome</keyword>
<dbReference type="Proteomes" id="UP001595660">
    <property type="component" value="Unassembled WGS sequence"/>
</dbReference>
<sequence length="55" mass="6292">MSSVTKALRSGTVRKDTYERLVCADCDTRLATRSRTGAGWRRTCPDCGREWKQVR</sequence>
<comment type="caution">
    <text evidence="1">The sequence shown here is derived from an EMBL/GenBank/DDBJ whole genome shotgun (WGS) entry which is preliminary data.</text>
</comment>
<dbReference type="Pfam" id="PF23137">
    <property type="entry name" value="HVO_0758"/>
    <property type="match status" value="1"/>
</dbReference>
<dbReference type="NCBIfam" id="NF041912">
    <property type="entry name" value="HVO_0758"/>
    <property type="match status" value="1"/>
</dbReference>
<dbReference type="AlphaFoldDB" id="A0ABD5NGA8"/>
<protein>
    <submittedName>
        <fullName evidence="1">HVO_0758 family zinc finger protein</fullName>
    </submittedName>
</protein>
<evidence type="ECO:0000313" key="1">
    <source>
        <dbReference type="EMBL" id="MFC3478380.1"/>
    </source>
</evidence>
<evidence type="ECO:0000313" key="2">
    <source>
        <dbReference type="Proteomes" id="UP001595660"/>
    </source>
</evidence>
<dbReference type="EMBL" id="JBHRWN010000002">
    <property type="protein sequence ID" value="MFC3478380.1"/>
    <property type="molecule type" value="Genomic_DNA"/>
</dbReference>
<dbReference type="RefSeq" id="WP_232570499.1">
    <property type="nucleotide sequence ID" value="NZ_CP089466.1"/>
</dbReference>
<dbReference type="InterPro" id="IPR049697">
    <property type="entry name" value="HVO_0758-like"/>
</dbReference>
<organism evidence="1 2">
    <name type="scientific">Halobacterium litoreum</name>
    <dbReference type="NCBI Taxonomy" id="2039234"/>
    <lineage>
        <taxon>Archaea</taxon>
        <taxon>Methanobacteriati</taxon>
        <taxon>Methanobacteriota</taxon>
        <taxon>Stenosarchaea group</taxon>
        <taxon>Halobacteria</taxon>
        <taxon>Halobacteriales</taxon>
        <taxon>Halobacteriaceae</taxon>
        <taxon>Halobacterium</taxon>
    </lineage>
</organism>